<feature type="domain" description="Nucleoside transporter/FeoB GTPase Gate" evidence="10">
    <location>
        <begin position="97"/>
        <end position="196"/>
    </location>
</feature>
<feature type="transmembrane region" description="Helical" evidence="7">
    <location>
        <begin position="113"/>
        <end position="131"/>
    </location>
</feature>
<name>A0AAQ3QUM9_9BACT</name>
<evidence type="ECO:0000256" key="4">
    <source>
        <dbReference type="ARBA" id="ARBA00022692"/>
    </source>
</evidence>
<dbReference type="Proteomes" id="UP001304300">
    <property type="component" value="Chromosome"/>
</dbReference>
<evidence type="ECO:0000259" key="10">
    <source>
        <dbReference type="Pfam" id="PF07670"/>
    </source>
</evidence>
<dbReference type="InterPro" id="IPR002668">
    <property type="entry name" value="CNT_N_dom"/>
</dbReference>
<evidence type="ECO:0000256" key="7">
    <source>
        <dbReference type="SAM" id="Phobius"/>
    </source>
</evidence>
<evidence type="ECO:0000313" key="12">
    <source>
        <dbReference type="Proteomes" id="UP001304300"/>
    </source>
</evidence>
<evidence type="ECO:0000256" key="1">
    <source>
        <dbReference type="ARBA" id="ARBA00004651"/>
    </source>
</evidence>
<dbReference type="EMBL" id="CP136920">
    <property type="protein sequence ID" value="WOO42541.1"/>
    <property type="molecule type" value="Genomic_DNA"/>
</dbReference>
<dbReference type="KEGG" id="puo:RZN69_05520"/>
<feature type="transmembrane region" description="Helical" evidence="7">
    <location>
        <begin position="206"/>
        <end position="229"/>
    </location>
</feature>
<dbReference type="Pfam" id="PF01773">
    <property type="entry name" value="Nucleos_tra2_N"/>
    <property type="match status" value="1"/>
</dbReference>
<evidence type="ECO:0000259" key="8">
    <source>
        <dbReference type="Pfam" id="PF01773"/>
    </source>
</evidence>
<keyword evidence="6 7" id="KW-0472">Membrane</keyword>
<feature type="domain" description="Concentrative nucleoside transporter N-terminal" evidence="8">
    <location>
        <begin position="13"/>
        <end position="85"/>
    </location>
</feature>
<sequence>MGTLLLEITRGLFGITVLIGFCWLLSEKRKAVDWRLVITGVVMQFILAALILKVPFVSSAIGLVSKFFVKVLAFSHDGAQFVFGPNLVDNSFGAVIAFQVLPSIIFFSALSAMLYHIGLLQIIVYGIAWIMKRTMRLSGAESLASAANIFVGQTEAPLIVRPYISGMTRSEIMCLMTGGMATIAGGVLVAYIAMLGGDSIEQREIFGKHLLTASLLSAPAAVLIAKILIPQTEAARDEMRINKETISTNIFEAATEGTTQGLKLAFNVGAVLLVFTALISMGNYVTEEWIGEWFGLNAWVTDLTAGEFKGFTLQFVFAMLFAPVAWLIGIDNQNLLLVGQLLGEKTVLNEFIAYASLGEMIQTKEITNANSIVIVTYALCGFANFASMGIQIGGIGTIAPDQRPTLAKLALRSLIGGTVACLMTGAIAGIFLV</sequence>
<keyword evidence="3" id="KW-1003">Cell membrane</keyword>
<dbReference type="InterPro" id="IPR011642">
    <property type="entry name" value="Gate_dom"/>
</dbReference>
<dbReference type="GO" id="GO:0005886">
    <property type="term" value="C:plasma membrane"/>
    <property type="evidence" value="ECO:0007669"/>
    <property type="project" value="UniProtKB-SubCell"/>
</dbReference>
<protein>
    <submittedName>
        <fullName evidence="11">Nucleoside transporter C-terminal domain-containing protein</fullName>
    </submittedName>
</protein>
<dbReference type="GO" id="GO:0015293">
    <property type="term" value="F:symporter activity"/>
    <property type="evidence" value="ECO:0007669"/>
    <property type="project" value="TreeGrafter"/>
</dbReference>
<evidence type="ECO:0000313" key="11">
    <source>
        <dbReference type="EMBL" id="WOO42541.1"/>
    </source>
</evidence>
<dbReference type="Pfam" id="PF07662">
    <property type="entry name" value="Nucleos_tra2_C"/>
    <property type="match status" value="1"/>
</dbReference>
<feature type="transmembrane region" description="Helical" evidence="7">
    <location>
        <begin position="32"/>
        <end position="51"/>
    </location>
</feature>
<feature type="transmembrane region" description="Helical" evidence="7">
    <location>
        <begin position="409"/>
        <end position="432"/>
    </location>
</feature>
<dbReference type="PANTHER" id="PTHR10590:SF4">
    <property type="entry name" value="SOLUTE CARRIER FAMILY 28 MEMBER 3"/>
    <property type="match status" value="1"/>
</dbReference>
<organism evidence="11 12">
    <name type="scientific">Rubellicoccus peritrichatus</name>
    <dbReference type="NCBI Taxonomy" id="3080537"/>
    <lineage>
        <taxon>Bacteria</taxon>
        <taxon>Pseudomonadati</taxon>
        <taxon>Verrucomicrobiota</taxon>
        <taxon>Opitutia</taxon>
        <taxon>Puniceicoccales</taxon>
        <taxon>Cerasicoccaceae</taxon>
        <taxon>Rubellicoccus</taxon>
    </lineage>
</organism>
<accession>A0AAQ3QUM9</accession>
<feature type="transmembrane region" description="Helical" evidence="7">
    <location>
        <begin position="311"/>
        <end position="330"/>
    </location>
</feature>
<keyword evidence="12" id="KW-1185">Reference proteome</keyword>
<feature type="transmembrane region" description="Helical" evidence="7">
    <location>
        <begin position="264"/>
        <end position="285"/>
    </location>
</feature>
<keyword evidence="4 7" id="KW-0812">Transmembrane</keyword>
<evidence type="ECO:0000259" key="9">
    <source>
        <dbReference type="Pfam" id="PF07662"/>
    </source>
</evidence>
<feature type="transmembrane region" description="Helical" evidence="7">
    <location>
        <begin position="6"/>
        <end position="25"/>
    </location>
</feature>
<evidence type="ECO:0000256" key="3">
    <source>
        <dbReference type="ARBA" id="ARBA00022475"/>
    </source>
</evidence>
<dbReference type="Pfam" id="PF07670">
    <property type="entry name" value="Gate"/>
    <property type="match status" value="1"/>
</dbReference>
<comment type="similarity">
    <text evidence="2">Belongs to the concentrative nucleoside transporter (CNT) (TC 2.A.41) family.</text>
</comment>
<evidence type="ECO:0000256" key="2">
    <source>
        <dbReference type="ARBA" id="ARBA00009033"/>
    </source>
</evidence>
<dbReference type="PANTHER" id="PTHR10590">
    <property type="entry name" value="SODIUM/NUCLEOSIDE COTRANSPORTER"/>
    <property type="match status" value="1"/>
</dbReference>
<dbReference type="InterPro" id="IPR008276">
    <property type="entry name" value="C_nuclsd_transpt"/>
</dbReference>
<feature type="domain" description="Concentrative nucleoside transporter C-terminal" evidence="9">
    <location>
        <begin position="209"/>
        <end position="429"/>
    </location>
</feature>
<dbReference type="AlphaFoldDB" id="A0AAQ3QUM9"/>
<reference evidence="11 12" key="1">
    <citation type="submission" date="2023-10" db="EMBL/GenBank/DDBJ databases">
        <title>Rubellicoccus peritrichatus gen. nov., sp. nov., isolated from an algae of coral reef tank.</title>
        <authorList>
            <person name="Luo J."/>
        </authorList>
    </citation>
    <scope>NUCLEOTIDE SEQUENCE [LARGE SCALE GENOMIC DNA]</scope>
    <source>
        <strain evidence="11 12">CR14</strain>
    </source>
</reference>
<evidence type="ECO:0000256" key="5">
    <source>
        <dbReference type="ARBA" id="ARBA00022989"/>
    </source>
</evidence>
<comment type="subcellular location">
    <subcellularLocation>
        <location evidence="1">Cell membrane</location>
        <topology evidence="1">Multi-pass membrane protein</topology>
    </subcellularLocation>
</comment>
<feature type="transmembrane region" description="Helical" evidence="7">
    <location>
        <begin position="172"/>
        <end position="194"/>
    </location>
</feature>
<dbReference type="InterPro" id="IPR011657">
    <property type="entry name" value="CNT_C_dom"/>
</dbReference>
<dbReference type="RefSeq" id="WP_317835063.1">
    <property type="nucleotide sequence ID" value="NZ_CP136920.1"/>
</dbReference>
<dbReference type="GO" id="GO:0005337">
    <property type="term" value="F:nucleoside transmembrane transporter activity"/>
    <property type="evidence" value="ECO:0007669"/>
    <property type="project" value="InterPro"/>
</dbReference>
<proteinExistence type="inferred from homology"/>
<gene>
    <name evidence="11" type="ORF">RZN69_05520</name>
</gene>
<keyword evidence="5 7" id="KW-1133">Transmembrane helix</keyword>
<evidence type="ECO:0000256" key="6">
    <source>
        <dbReference type="ARBA" id="ARBA00023136"/>
    </source>
</evidence>